<name>A0A917FWG9_9BACL</name>
<gene>
    <name evidence="1" type="ORF">GCM10010916_26460</name>
</gene>
<evidence type="ECO:0000313" key="2">
    <source>
        <dbReference type="Proteomes" id="UP000644756"/>
    </source>
</evidence>
<dbReference type="Proteomes" id="UP000644756">
    <property type="component" value="Unassembled WGS sequence"/>
</dbReference>
<accession>A0A917FWG9</accession>
<reference evidence="1" key="2">
    <citation type="submission" date="2020-09" db="EMBL/GenBank/DDBJ databases">
        <authorList>
            <person name="Sun Q."/>
            <person name="Zhou Y."/>
        </authorList>
    </citation>
    <scope>NUCLEOTIDE SEQUENCE</scope>
    <source>
        <strain evidence="1">CGMCC 1.12987</strain>
    </source>
</reference>
<proteinExistence type="predicted"/>
<dbReference type="AlphaFoldDB" id="A0A917FWG9"/>
<evidence type="ECO:0000313" key="1">
    <source>
        <dbReference type="EMBL" id="GGG08285.1"/>
    </source>
</evidence>
<organism evidence="1 2">
    <name type="scientific">Paenibacillus abyssi</name>
    <dbReference type="NCBI Taxonomy" id="1340531"/>
    <lineage>
        <taxon>Bacteria</taxon>
        <taxon>Bacillati</taxon>
        <taxon>Bacillota</taxon>
        <taxon>Bacilli</taxon>
        <taxon>Bacillales</taxon>
        <taxon>Paenibacillaceae</taxon>
        <taxon>Paenibacillus</taxon>
    </lineage>
</organism>
<protein>
    <submittedName>
        <fullName evidence="1">Uncharacterized protein</fullName>
    </submittedName>
</protein>
<dbReference type="RefSeq" id="WP_188531533.1">
    <property type="nucleotide sequence ID" value="NZ_BMGR01000008.1"/>
</dbReference>
<dbReference type="EMBL" id="BMGR01000008">
    <property type="protein sequence ID" value="GGG08285.1"/>
    <property type="molecule type" value="Genomic_DNA"/>
</dbReference>
<keyword evidence="2" id="KW-1185">Reference proteome</keyword>
<reference evidence="1" key="1">
    <citation type="journal article" date="2014" name="Int. J. Syst. Evol. Microbiol.">
        <title>Complete genome sequence of Corynebacterium casei LMG S-19264T (=DSM 44701T), isolated from a smear-ripened cheese.</title>
        <authorList>
            <consortium name="US DOE Joint Genome Institute (JGI-PGF)"/>
            <person name="Walter F."/>
            <person name="Albersmeier A."/>
            <person name="Kalinowski J."/>
            <person name="Ruckert C."/>
        </authorList>
    </citation>
    <scope>NUCLEOTIDE SEQUENCE</scope>
    <source>
        <strain evidence="1">CGMCC 1.12987</strain>
    </source>
</reference>
<comment type="caution">
    <text evidence="1">The sequence shown here is derived from an EMBL/GenBank/DDBJ whole genome shotgun (WGS) entry which is preliminary data.</text>
</comment>
<sequence>MARYLFAYEVKSTGQKGEFSWSADSEEEAREKVHAKITDFEFTEPDDIVVGDLLEKKETTGDQYYECEGCSA</sequence>